<organism evidence="1 2">
    <name type="scientific">Paenibacillus spiritus</name>
    <dbReference type="NCBI Taxonomy" id="2496557"/>
    <lineage>
        <taxon>Bacteria</taxon>
        <taxon>Bacillati</taxon>
        <taxon>Bacillota</taxon>
        <taxon>Bacilli</taxon>
        <taxon>Bacillales</taxon>
        <taxon>Paenibacillaceae</taxon>
        <taxon>Paenibacillus</taxon>
    </lineage>
</organism>
<sequence length="121" mass="13653">MPHEENSDRRLLQAYILLPLVITALERDGRLLARLLRTPAPYVEMAEAAAAAAARDLRKVRLAMRAAGMRVYENERLADGIRVRYQCRGFHGEMSVTDAKLADQAVSQMRRYMGLEAPAVR</sequence>
<evidence type="ECO:0000313" key="2">
    <source>
        <dbReference type="Proteomes" id="UP000367750"/>
    </source>
</evidence>
<reference evidence="1 2" key="1">
    <citation type="submission" date="2019-09" db="EMBL/GenBank/DDBJ databases">
        <title>Bacillus ochoae sp. nov., Paenibacillus whitsoniae sp. nov., Paenibacillus spiritus sp. nov. Isolated from the Mars Exploration Rover during spacecraft assembly.</title>
        <authorList>
            <person name="Seuylemezian A."/>
            <person name="Vaishampayan P."/>
        </authorList>
    </citation>
    <scope>NUCLEOTIDE SEQUENCE [LARGE SCALE GENOMIC DNA]</scope>
    <source>
        <strain evidence="1 2">MER_111</strain>
    </source>
</reference>
<proteinExistence type="predicted"/>
<accession>A0A5J5G2Q0</accession>
<dbReference type="Pfam" id="PF26325">
    <property type="entry name" value="YhjD"/>
    <property type="match status" value="1"/>
</dbReference>
<dbReference type="AlphaFoldDB" id="A0A5J5G2Q0"/>
<evidence type="ECO:0000313" key="1">
    <source>
        <dbReference type="EMBL" id="KAA9001020.1"/>
    </source>
</evidence>
<keyword evidence="2" id="KW-1185">Reference proteome</keyword>
<dbReference type="RefSeq" id="WP_150458936.1">
    <property type="nucleotide sequence ID" value="NZ_VYKK01000020.1"/>
</dbReference>
<dbReference type="Proteomes" id="UP000367750">
    <property type="component" value="Unassembled WGS sequence"/>
</dbReference>
<protein>
    <submittedName>
        <fullName evidence="1">Uncharacterized protein</fullName>
    </submittedName>
</protein>
<comment type="caution">
    <text evidence="1">The sequence shown here is derived from an EMBL/GenBank/DDBJ whole genome shotgun (WGS) entry which is preliminary data.</text>
</comment>
<dbReference type="InterPro" id="IPR058600">
    <property type="entry name" value="YhjD-like"/>
</dbReference>
<dbReference type="EMBL" id="VYKK01000020">
    <property type="protein sequence ID" value="KAA9001020.1"/>
    <property type="molecule type" value="Genomic_DNA"/>
</dbReference>
<name>A0A5J5G2Q0_9BACL</name>
<dbReference type="OrthoDB" id="2910298at2"/>
<gene>
    <name evidence="1" type="ORF">F4V43_14355</name>
</gene>